<evidence type="ECO:0000313" key="4">
    <source>
        <dbReference type="EMBL" id="EUJ27799.1"/>
    </source>
</evidence>
<organism evidence="4 5">
    <name type="scientific">Listeria grayi FSL F6-1183</name>
    <dbReference type="NCBI Taxonomy" id="1265827"/>
    <lineage>
        <taxon>Bacteria</taxon>
        <taxon>Bacillati</taxon>
        <taxon>Bacillota</taxon>
        <taxon>Bacilli</taxon>
        <taxon>Bacillales</taxon>
        <taxon>Listeriaceae</taxon>
        <taxon>Listeria</taxon>
    </lineage>
</organism>
<accession>A0A829R7U2</accession>
<dbReference type="Pfam" id="PF13518">
    <property type="entry name" value="HTH_28"/>
    <property type="match status" value="2"/>
</dbReference>
<gene>
    <name evidence="4" type="ORF">LMUR_09789</name>
</gene>
<dbReference type="Proteomes" id="UP000019251">
    <property type="component" value="Unassembled WGS sequence"/>
</dbReference>
<sequence length="231" mass="27315">MTMNRTDFDTRVFLVNEIIRNGKTVTTVAKENNLNRGTLSDWVRKYKKSGPESLKPYRKKYSYTYQEKIAAVKRVILNGKSILGTVEEFNISSKAVLKAWIKNYNRQKELKNTGSRLSTMKSKKSSKKTSIQERLEIVQYTIAHNYNYQAAIKKYGVSYQQIYTWIRKYNSKGIQGLQDKRGRNQIIEELSEIDKLKLENNKLRDRNEFLEMEIDIEKKLQELNRNKKLFH</sequence>
<dbReference type="RefSeq" id="WP_036106475.1">
    <property type="nucleotide sequence ID" value="NZ_AODG01000011.1"/>
</dbReference>
<protein>
    <submittedName>
        <fullName evidence="4">Transposase</fullName>
    </submittedName>
</protein>
<comment type="similarity">
    <text evidence="1">Belongs to the IS150/IS1296 orfA family.</text>
</comment>
<dbReference type="InterPro" id="IPR010921">
    <property type="entry name" value="Trp_repressor/repl_initiator"/>
</dbReference>
<dbReference type="EMBL" id="AODG01000011">
    <property type="protein sequence ID" value="EUJ27799.1"/>
    <property type="molecule type" value="Genomic_DNA"/>
</dbReference>
<evidence type="ECO:0000256" key="2">
    <source>
        <dbReference type="SAM" id="Coils"/>
    </source>
</evidence>
<name>A0A829R7U2_LISGR</name>
<keyword evidence="2" id="KW-0175">Coiled coil</keyword>
<dbReference type="InterPro" id="IPR052057">
    <property type="entry name" value="IS150/IS1296_orfA-like"/>
</dbReference>
<dbReference type="PANTHER" id="PTHR33795:SF1">
    <property type="entry name" value="INSERTION ELEMENT IS150 PROTEIN INSJ"/>
    <property type="match status" value="1"/>
</dbReference>
<evidence type="ECO:0000313" key="5">
    <source>
        <dbReference type="Proteomes" id="UP000019251"/>
    </source>
</evidence>
<comment type="caution">
    <text evidence="4">The sequence shown here is derived from an EMBL/GenBank/DDBJ whole genome shotgun (WGS) entry which is preliminary data.</text>
</comment>
<reference evidence="4 5" key="1">
    <citation type="submission" date="2012-12" db="EMBL/GenBank/DDBJ databases">
        <title>Novel taxa of Listeriaceae from agricultural environments in the United States.</title>
        <authorList>
            <person name="den Bakker H.C."/>
            <person name="Allred A."/>
            <person name="Warchocki S."/>
            <person name="Wright E.M."/>
            <person name="Burrell A."/>
            <person name="Nightingale K.K."/>
            <person name="Kephart D."/>
            <person name="Wiedmann M."/>
        </authorList>
    </citation>
    <scope>NUCLEOTIDE SEQUENCE [LARGE SCALE GENOMIC DNA]</scope>
    <source>
        <strain evidence="4 5">FSL F6-1183</strain>
    </source>
</reference>
<dbReference type="AlphaFoldDB" id="A0A829R7U2"/>
<dbReference type="InterPro" id="IPR036388">
    <property type="entry name" value="WH-like_DNA-bd_sf"/>
</dbReference>
<dbReference type="Gene3D" id="1.10.10.60">
    <property type="entry name" value="Homeodomain-like"/>
    <property type="match status" value="1"/>
</dbReference>
<evidence type="ECO:0000259" key="3">
    <source>
        <dbReference type="Pfam" id="PF13518"/>
    </source>
</evidence>
<feature type="coiled-coil region" evidence="2">
    <location>
        <begin position="186"/>
        <end position="220"/>
    </location>
</feature>
<proteinExistence type="inferred from homology"/>
<feature type="domain" description="Insertion element IS150 protein InsJ-like helix-turn-helix" evidence="3">
    <location>
        <begin position="11"/>
        <end position="58"/>
    </location>
</feature>
<evidence type="ECO:0000256" key="1">
    <source>
        <dbReference type="ARBA" id="ARBA00038232"/>
    </source>
</evidence>
<dbReference type="PANTHER" id="PTHR33795">
    <property type="entry name" value="INSERTION ELEMENT IS150 PROTEIN INSJ"/>
    <property type="match status" value="1"/>
</dbReference>
<feature type="domain" description="Insertion element IS150 protein InsJ-like helix-turn-helix" evidence="3">
    <location>
        <begin position="133"/>
        <end position="183"/>
    </location>
</feature>
<dbReference type="GO" id="GO:0043565">
    <property type="term" value="F:sequence-specific DNA binding"/>
    <property type="evidence" value="ECO:0007669"/>
    <property type="project" value="InterPro"/>
</dbReference>
<dbReference type="Gene3D" id="1.10.10.10">
    <property type="entry name" value="Winged helix-like DNA-binding domain superfamily/Winged helix DNA-binding domain"/>
    <property type="match status" value="1"/>
</dbReference>
<dbReference type="SUPFAM" id="SSF48295">
    <property type="entry name" value="TrpR-like"/>
    <property type="match status" value="3"/>
</dbReference>
<dbReference type="InterPro" id="IPR055247">
    <property type="entry name" value="InsJ-like_HTH"/>
</dbReference>